<dbReference type="InterPro" id="IPR032820">
    <property type="entry name" value="ATPase_put"/>
</dbReference>
<feature type="compositionally biased region" description="Basic and acidic residues" evidence="1">
    <location>
        <begin position="104"/>
        <end position="115"/>
    </location>
</feature>
<accession>A0A2W4ZRR1</accession>
<protein>
    <recommendedName>
        <fullName evidence="5">ATP synthase protein I</fullName>
    </recommendedName>
</protein>
<feature type="transmembrane region" description="Helical" evidence="2">
    <location>
        <begin position="40"/>
        <end position="58"/>
    </location>
</feature>
<dbReference type="AlphaFoldDB" id="A0A2W4ZRR1"/>
<dbReference type="Pfam" id="PF09527">
    <property type="entry name" value="ATPase_gene1"/>
    <property type="match status" value="1"/>
</dbReference>
<sequence>MDNRLNDLEKEVAEAKARQLAQNPEPVAKYNKEMSLGIRAFMEMLGVLLGSGLMGWALDAYFDTAPSILIVFVILGIVAAFFNLYKLSRNLGTAIGSNGLQSAEKTDRKPSKNES</sequence>
<keyword evidence="2" id="KW-0812">Transmembrane</keyword>
<evidence type="ECO:0000256" key="2">
    <source>
        <dbReference type="SAM" id="Phobius"/>
    </source>
</evidence>
<evidence type="ECO:0000313" key="3">
    <source>
        <dbReference type="EMBL" id="PZO85103.1"/>
    </source>
</evidence>
<evidence type="ECO:0000313" key="4">
    <source>
        <dbReference type="Proteomes" id="UP000249557"/>
    </source>
</evidence>
<organism evidence="3 4">
    <name type="scientific">Micavibrio aeruginosavorus</name>
    <dbReference type="NCBI Taxonomy" id="349221"/>
    <lineage>
        <taxon>Bacteria</taxon>
        <taxon>Pseudomonadati</taxon>
        <taxon>Bdellovibrionota</taxon>
        <taxon>Bdellovibrionia</taxon>
        <taxon>Bdellovibrionales</taxon>
        <taxon>Pseudobdellovibrionaceae</taxon>
        <taxon>Micavibrio</taxon>
    </lineage>
</organism>
<gene>
    <name evidence="3" type="ORF">DI626_07655</name>
</gene>
<keyword evidence="2" id="KW-1133">Transmembrane helix</keyword>
<dbReference type="EMBL" id="QFNK01000153">
    <property type="protein sequence ID" value="PZO85103.1"/>
    <property type="molecule type" value="Genomic_DNA"/>
</dbReference>
<comment type="caution">
    <text evidence="3">The sequence shown here is derived from an EMBL/GenBank/DDBJ whole genome shotgun (WGS) entry which is preliminary data.</text>
</comment>
<reference evidence="3 4" key="1">
    <citation type="submission" date="2017-08" db="EMBL/GenBank/DDBJ databases">
        <title>Infants hospitalized years apart are colonized by the same room-sourced microbial strains.</title>
        <authorList>
            <person name="Brooks B."/>
            <person name="Olm M.R."/>
            <person name="Firek B.A."/>
            <person name="Baker R."/>
            <person name="Thomas B.C."/>
            <person name="Morowitz M.J."/>
            <person name="Banfield J.F."/>
        </authorList>
    </citation>
    <scope>NUCLEOTIDE SEQUENCE [LARGE SCALE GENOMIC DNA]</scope>
    <source>
        <strain evidence="3">S2_018_000_R2_104</strain>
    </source>
</reference>
<proteinExistence type="predicted"/>
<feature type="transmembrane region" description="Helical" evidence="2">
    <location>
        <begin position="64"/>
        <end position="85"/>
    </location>
</feature>
<feature type="region of interest" description="Disordered" evidence="1">
    <location>
        <begin position="94"/>
        <end position="115"/>
    </location>
</feature>
<name>A0A2W4ZRR1_9BACT</name>
<evidence type="ECO:0000256" key="1">
    <source>
        <dbReference type="SAM" id="MobiDB-lite"/>
    </source>
</evidence>
<dbReference type="Proteomes" id="UP000249557">
    <property type="component" value="Unassembled WGS sequence"/>
</dbReference>
<keyword evidence="2" id="KW-0472">Membrane</keyword>
<evidence type="ECO:0008006" key="5">
    <source>
        <dbReference type="Google" id="ProtNLM"/>
    </source>
</evidence>